<protein>
    <submittedName>
        <fullName evidence="1">Phage head-tail adaptor</fullName>
    </submittedName>
</protein>
<dbReference type="AlphaFoldDB" id="K2MXD2"/>
<evidence type="ECO:0000313" key="1">
    <source>
        <dbReference type="EMBL" id="EKF39913.1"/>
    </source>
</evidence>
<evidence type="ECO:0000313" key="2">
    <source>
        <dbReference type="Proteomes" id="UP000007374"/>
    </source>
</evidence>
<dbReference type="Gene3D" id="2.40.10.270">
    <property type="entry name" value="Bacteriophage SPP1 head-tail adaptor protein"/>
    <property type="match status" value="1"/>
</dbReference>
<accession>K2MXD2</accession>
<dbReference type="Proteomes" id="UP000007374">
    <property type="component" value="Unassembled WGS sequence"/>
</dbReference>
<dbReference type="NCBIfam" id="TIGR01563">
    <property type="entry name" value="gp16_SPP1"/>
    <property type="match status" value="1"/>
</dbReference>
<dbReference type="Pfam" id="PF05521">
    <property type="entry name" value="Phage_HCP"/>
    <property type="match status" value="1"/>
</dbReference>
<proteinExistence type="predicted"/>
<reference evidence="1 2" key="1">
    <citation type="journal article" date="2012" name="J. Bacteriol.">
        <title>Genome Sequence of Nitratireductor indicus Type Strain C115.</title>
        <authorList>
            <person name="Lai Q."/>
            <person name="Li G."/>
            <person name="Yu Z."/>
            <person name="Shao Z."/>
        </authorList>
    </citation>
    <scope>NUCLEOTIDE SEQUENCE [LARGE SCALE GENOMIC DNA]</scope>
    <source>
        <strain evidence="1 2">C115</strain>
    </source>
</reference>
<name>K2MXD2_9HYPH</name>
<dbReference type="RefSeq" id="WP_009452940.1">
    <property type="nucleotide sequence ID" value="NZ_AMSI01000034.1"/>
</dbReference>
<gene>
    <name evidence="1" type="ORF">NA8A_23514</name>
</gene>
<dbReference type="PATRIC" id="fig|1231190.3.peg.4837"/>
<comment type="caution">
    <text evidence="1">The sequence shown here is derived from an EMBL/GenBank/DDBJ whole genome shotgun (WGS) entry which is preliminary data.</text>
</comment>
<sequence length="120" mass="13229">MRKGGPGALRDRVTFYREVETPDGGGGTVNGWSVIAGLVKVRGRFKPERGSERIEAGRMHSSVAGTLKVRSFALMRTVTAADVCLIDGETYVIRSITNPDRKNEYIEMTIERGVYDVPQP</sequence>
<dbReference type="OrthoDB" id="7997871at2"/>
<dbReference type="InterPro" id="IPR008767">
    <property type="entry name" value="Phage_SPP1_head-tail_adaptor"/>
</dbReference>
<dbReference type="STRING" id="721133.SAMN05216176_12510"/>
<organism evidence="1 2">
    <name type="scientific">Nitratireductor indicus C115</name>
    <dbReference type="NCBI Taxonomy" id="1231190"/>
    <lineage>
        <taxon>Bacteria</taxon>
        <taxon>Pseudomonadati</taxon>
        <taxon>Pseudomonadota</taxon>
        <taxon>Alphaproteobacteria</taxon>
        <taxon>Hyphomicrobiales</taxon>
        <taxon>Phyllobacteriaceae</taxon>
        <taxon>Nitratireductor</taxon>
    </lineage>
</organism>
<dbReference type="InterPro" id="IPR038666">
    <property type="entry name" value="SSP1_head-tail_sf"/>
</dbReference>
<dbReference type="EMBL" id="AMSI01000034">
    <property type="protein sequence ID" value="EKF39913.1"/>
    <property type="molecule type" value="Genomic_DNA"/>
</dbReference>
<keyword evidence="2" id="KW-1185">Reference proteome</keyword>